<dbReference type="AlphaFoldDB" id="A0AAU2VSP5"/>
<reference evidence="1" key="1">
    <citation type="submission" date="2022-10" db="EMBL/GenBank/DDBJ databases">
        <title>The complete genomes of actinobacterial strains from the NBC collection.</title>
        <authorList>
            <person name="Joergensen T.S."/>
            <person name="Alvarez Arevalo M."/>
            <person name="Sterndorff E.B."/>
            <person name="Faurdal D."/>
            <person name="Vuksanovic O."/>
            <person name="Mourched A.-S."/>
            <person name="Charusanti P."/>
            <person name="Shaw S."/>
            <person name="Blin K."/>
            <person name="Weber T."/>
        </authorList>
    </citation>
    <scope>NUCLEOTIDE SEQUENCE</scope>
    <source>
        <strain evidence="1">NBC_00008</strain>
    </source>
</reference>
<gene>
    <name evidence="1" type="ORF">OG398_20720</name>
</gene>
<name>A0AAU2VSP5_9ACTN</name>
<evidence type="ECO:0000313" key="1">
    <source>
        <dbReference type="EMBL" id="WTW70515.1"/>
    </source>
</evidence>
<organism evidence="1">
    <name type="scientific">Streptomyces sp. NBC_00008</name>
    <dbReference type="NCBI Taxonomy" id="2903610"/>
    <lineage>
        <taxon>Bacteria</taxon>
        <taxon>Bacillati</taxon>
        <taxon>Actinomycetota</taxon>
        <taxon>Actinomycetes</taxon>
        <taxon>Kitasatosporales</taxon>
        <taxon>Streptomycetaceae</taxon>
        <taxon>Streptomyces</taxon>
    </lineage>
</organism>
<dbReference type="EMBL" id="CP108313">
    <property type="protein sequence ID" value="WTW70515.1"/>
    <property type="molecule type" value="Genomic_DNA"/>
</dbReference>
<sequence>MMGISAGQGLGPECFRVVSAGFQMKIISQISPTLGGDGVWAAIVRNVA</sequence>
<proteinExistence type="predicted"/>
<accession>A0AAU2VSP5</accession>
<protein>
    <submittedName>
        <fullName evidence="1">Uncharacterized protein</fullName>
    </submittedName>
</protein>